<dbReference type="InterPro" id="IPR050595">
    <property type="entry name" value="Bact_response_regulator"/>
</dbReference>
<dbReference type="InterPro" id="IPR011006">
    <property type="entry name" value="CheY-like_superfamily"/>
</dbReference>
<dbReference type="Pfam" id="PF00072">
    <property type="entry name" value="Response_reg"/>
    <property type="match status" value="1"/>
</dbReference>
<feature type="domain" description="Response regulatory" evidence="4">
    <location>
        <begin position="3"/>
        <end position="114"/>
    </location>
</feature>
<evidence type="ECO:0000256" key="3">
    <source>
        <dbReference type="PROSITE-ProRule" id="PRU00169"/>
    </source>
</evidence>
<evidence type="ECO:0000313" key="5">
    <source>
        <dbReference type="EMBL" id="WEX85756.1"/>
    </source>
</evidence>
<proteinExistence type="predicted"/>
<dbReference type="PROSITE" id="PS50110">
    <property type="entry name" value="RESPONSE_REGULATORY"/>
    <property type="match status" value="1"/>
</dbReference>
<dbReference type="Gene3D" id="3.40.50.2300">
    <property type="match status" value="1"/>
</dbReference>
<reference evidence="5 6" key="1">
    <citation type="submission" date="2023-03" db="EMBL/GenBank/DDBJ databases">
        <authorList>
            <person name="Kaur S."/>
            <person name="Espinosa-Saiz D."/>
            <person name="Velazquez E."/>
            <person name="Menendez E."/>
            <person name="diCenzo G.C."/>
        </authorList>
    </citation>
    <scope>NUCLEOTIDE SEQUENCE [LARGE SCALE GENOMIC DNA]</scope>
    <source>
        <strain evidence="5 6">LMG 24692</strain>
    </source>
</reference>
<dbReference type="RefSeq" id="WP_280657840.1">
    <property type="nucleotide sequence ID" value="NZ_CP120373.1"/>
</dbReference>
<keyword evidence="6" id="KW-1185">Reference proteome</keyword>
<evidence type="ECO:0000313" key="6">
    <source>
        <dbReference type="Proteomes" id="UP001229355"/>
    </source>
</evidence>
<dbReference type="SMART" id="SM00448">
    <property type="entry name" value="REC"/>
    <property type="match status" value="1"/>
</dbReference>
<dbReference type="EMBL" id="CP120373">
    <property type="protein sequence ID" value="WEX85756.1"/>
    <property type="molecule type" value="Genomic_DNA"/>
</dbReference>
<dbReference type="CDD" id="cd17574">
    <property type="entry name" value="REC_OmpR"/>
    <property type="match status" value="1"/>
</dbReference>
<gene>
    <name evidence="5" type="ORF">PZN02_001987</name>
</gene>
<sequence length="119" mass="13535">MLRVLLVEDEWLIATCTCSALEHAGYHVTLAGDGQAGLEIVQREAPQFIITDYMMPRMDGMTMIRLVREHGYAGPIILITATPEHDLPERWFYDAYMPKPCKDEDLLAMMSTCATQRRS</sequence>
<dbReference type="SUPFAM" id="SSF52172">
    <property type="entry name" value="CheY-like"/>
    <property type="match status" value="1"/>
</dbReference>
<evidence type="ECO:0000259" key="4">
    <source>
        <dbReference type="PROSITE" id="PS50110"/>
    </source>
</evidence>
<dbReference type="PANTHER" id="PTHR44591">
    <property type="entry name" value="STRESS RESPONSE REGULATOR PROTEIN 1"/>
    <property type="match status" value="1"/>
</dbReference>
<organism evidence="5 6">
    <name type="scientific">Sinorhizobium garamanticum</name>
    <dbReference type="NCBI Taxonomy" id="680247"/>
    <lineage>
        <taxon>Bacteria</taxon>
        <taxon>Pseudomonadati</taxon>
        <taxon>Pseudomonadota</taxon>
        <taxon>Alphaproteobacteria</taxon>
        <taxon>Hyphomicrobiales</taxon>
        <taxon>Rhizobiaceae</taxon>
        <taxon>Sinorhizobium/Ensifer group</taxon>
        <taxon>Sinorhizobium</taxon>
    </lineage>
</organism>
<protein>
    <submittedName>
        <fullName evidence="5">Response regulator</fullName>
    </submittedName>
</protein>
<dbReference type="PANTHER" id="PTHR44591:SF14">
    <property type="entry name" value="PROTEIN PILG"/>
    <property type="match status" value="1"/>
</dbReference>
<dbReference type="InterPro" id="IPR001789">
    <property type="entry name" value="Sig_transdc_resp-reg_receiver"/>
</dbReference>
<feature type="modified residue" description="4-aspartylphosphate" evidence="3">
    <location>
        <position position="52"/>
    </location>
</feature>
<name>A0ABY8D4G7_9HYPH</name>
<accession>A0ABY8D4G7</accession>
<evidence type="ECO:0000256" key="2">
    <source>
        <dbReference type="ARBA" id="ARBA00023012"/>
    </source>
</evidence>
<evidence type="ECO:0000256" key="1">
    <source>
        <dbReference type="ARBA" id="ARBA00022553"/>
    </source>
</evidence>
<keyword evidence="1 3" id="KW-0597">Phosphoprotein</keyword>
<keyword evidence="2" id="KW-0902">Two-component regulatory system</keyword>
<dbReference type="Proteomes" id="UP001229355">
    <property type="component" value="Chromosome 1"/>
</dbReference>